<reference evidence="1" key="1">
    <citation type="journal article" date="2021" name="Proc. Natl. Acad. Sci. U.S.A.">
        <title>A Catalog of Tens of Thousands of Viruses from Human Metagenomes Reveals Hidden Associations with Chronic Diseases.</title>
        <authorList>
            <person name="Tisza M.J."/>
            <person name="Buck C.B."/>
        </authorList>
    </citation>
    <scope>NUCLEOTIDE SEQUENCE</scope>
    <source>
        <strain evidence="1">CtWb16</strain>
    </source>
</reference>
<accession>A0A8S5T1K9</accession>
<name>A0A8S5T1K9_9CAUD</name>
<protein>
    <submittedName>
        <fullName evidence="1">Uncharacterized protein</fullName>
    </submittedName>
</protein>
<sequence>MNCKFNVKKCLTCPKYNHCLLQMVYTNTLGLADMINDLVENQQKLINTLSNIQTSIYPKSLEDSVDLSTNVDEISTKLDTLTRMFENNEDDKNEMNIDLSQIQATLLNIKSRIDNLLLEKERDA</sequence>
<dbReference type="EMBL" id="BK032721">
    <property type="protein sequence ID" value="DAF56674.1"/>
    <property type="molecule type" value="Genomic_DNA"/>
</dbReference>
<organism evidence="1">
    <name type="scientific">Myoviridae sp. ctWb16</name>
    <dbReference type="NCBI Taxonomy" id="2827690"/>
    <lineage>
        <taxon>Viruses</taxon>
        <taxon>Duplodnaviria</taxon>
        <taxon>Heunggongvirae</taxon>
        <taxon>Uroviricota</taxon>
        <taxon>Caudoviricetes</taxon>
    </lineage>
</organism>
<proteinExistence type="predicted"/>
<evidence type="ECO:0000313" key="1">
    <source>
        <dbReference type="EMBL" id="DAF56674.1"/>
    </source>
</evidence>